<dbReference type="Proteomes" id="UP000177718">
    <property type="component" value="Unassembled WGS sequence"/>
</dbReference>
<dbReference type="EMBL" id="MHDB01000026">
    <property type="protein sequence ID" value="OGY31785.1"/>
    <property type="molecule type" value="Genomic_DNA"/>
</dbReference>
<dbReference type="SUPFAM" id="SSF53448">
    <property type="entry name" value="Nucleotide-diphospho-sugar transferases"/>
    <property type="match status" value="1"/>
</dbReference>
<sequence length="300" mass="34120">MSKVDLSVIILNFNTSELLDGALSSLEKIDKDNFNFEVIVADNGSKDGSIEMVKKKHPKVILVDNKANLGFAAGNNRAVPKSRGRLVLFLNSDTIVPKETLPFMVDYMDRNLGVGISTCKLVLASGELDPDCHRGFPTPWNSLCYFSGLSKLFPKSVLFNSYHMGQLDMTKTHEIDACVGAFLLTRREVGEKVGWWDEDYFFYGEDLEFCYRVKNLGLKIMYVPQVFITHLKGASSGLRRETAKITRVSPEVRRKVAKASIDAMKIFYQKHYEDKYPKILKWLIFVILGIKYQLRLRGIK</sequence>
<dbReference type="AlphaFoldDB" id="A0A1G1WVQ8"/>
<evidence type="ECO:0000313" key="2">
    <source>
        <dbReference type="EMBL" id="OGY31785.1"/>
    </source>
</evidence>
<dbReference type="PANTHER" id="PTHR43179:SF7">
    <property type="entry name" value="RHAMNOSYLTRANSFERASE WBBL"/>
    <property type="match status" value="1"/>
</dbReference>
<organism evidence="2 3">
    <name type="scientific">Candidatus Woykebacteria bacterium RIFCSPLOWO2_01_FULL_43_14</name>
    <dbReference type="NCBI Taxonomy" id="1802605"/>
    <lineage>
        <taxon>Bacteria</taxon>
        <taxon>Candidatus Woykeibacteriota</taxon>
    </lineage>
</organism>
<dbReference type="STRING" id="1802605.A3A61_02180"/>
<dbReference type="Pfam" id="PF00535">
    <property type="entry name" value="Glycos_transf_2"/>
    <property type="match status" value="1"/>
</dbReference>
<dbReference type="PANTHER" id="PTHR43179">
    <property type="entry name" value="RHAMNOSYLTRANSFERASE WBBL"/>
    <property type="match status" value="1"/>
</dbReference>
<protein>
    <recommendedName>
        <fullName evidence="1">Glycosyltransferase 2-like domain-containing protein</fullName>
    </recommendedName>
</protein>
<evidence type="ECO:0000313" key="3">
    <source>
        <dbReference type="Proteomes" id="UP000177718"/>
    </source>
</evidence>
<feature type="domain" description="Glycosyltransferase 2-like" evidence="1">
    <location>
        <begin position="7"/>
        <end position="164"/>
    </location>
</feature>
<proteinExistence type="predicted"/>
<dbReference type="CDD" id="cd04186">
    <property type="entry name" value="GT_2_like_c"/>
    <property type="match status" value="1"/>
</dbReference>
<dbReference type="InterPro" id="IPR029044">
    <property type="entry name" value="Nucleotide-diphossugar_trans"/>
</dbReference>
<evidence type="ECO:0000259" key="1">
    <source>
        <dbReference type="Pfam" id="PF00535"/>
    </source>
</evidence>
<comment type="caution">
    <text evidence="2">The sequence shown here is derived from an EMBL/GenBank/DDBJ whole genome shotgun (WGS) entry which is preliminary data.</text>
</comment>
<dbReference type="InterPro" id="IPR001173">
    <property type="entry name" value="Glyco_trans_2-like"/>
</dbReference>
<accession>A0A1G1WVQ8</accession>
<gene>
    <name evidence="2" type="ORF">A3A61_02180</name>
</gene>
<name>A0A1G1WVQ8_9BACT</name>
<reference evidence="2 3" key="1">
    <citation type="journal article" date="2016" name="Nat. Commun.">
        <title>Thousands of microbial genomes shed light on interconnected biogeochemical processes in an aquifer system.</title>
        <authorList>
            <person name="Anantharaman K."/>
            <person name="Brown C.T."/>
            <person name="Hug L.A."/>
            <person name="Sharon I."/>
            <person name="Castelle C.J."/>
            <person name="Probst A.J."/>
            <person name="Thomas B.C."/>
            <person name="Singh A."/>
            <person name="Wilkins M.J."/>
            <person name="Karaoz U."/>
            <person name="Brodie E.L."/>
            <person name="Williams K.H."/>
            <person name="Hubbard S.S."/>
            <person name="Banfield J.F."/>
        </authorList>
    </citation>
    <scope>NUCLEOTIDE SEQUENCE [LARGE SCALE GENOMIC DNA]</scope>
</reference>
<dbReference type="Gene3D" id="3.90.550.10">
    <property type="entry name" value="Spore Coat Polysaccharide Biosynthesis Protein SpsA, Chain A"/>
    <property type="match status" value="1"/>
</dbReference>